<feature type="region of interest" description="Disordered" evidence="1">
    <location>
        <begin position="48"/>
        <end position="79"/>
    </location>
</feature>
<dbReference type="AlphaFoldDB" id="U4LUD5"/>
<dbReference type="OrthoDB" id="10449538at2759"/>
<accession>U4LUD5</accession>
<protein>
    <submittedName>
        <fullName evidence="2">Uncharacterized protein</fullName>
    </submittedName>
</protein>
<keyword evidence="3" id="KW-1185">Reference proteome</keyword>
<evidence type="ECO:0000256" key="1">
    <source>
        <dbReference type="SAM" id="MobiDB-lite"/>
    </source>
</evidence>
<evidence type="ECO:0000313" key="2">
    <source>
        <dbReference type="EMBL" id="CCX33605.1"/>
    </source>
</evidence>
<dbReference type="Proteomes" id="UP000018144">
    <property type="component" value="Unassembled WGS sequence"/>
</dbReference>
<dbReference type="EMBL" id="HF936139">
    <property type="protein sequence ID" value="CCX33605.1"/>
    <property type="molecule type" value="Genomic_DNA"/>
</dbReference>
<organism evidence="2 3">
    <name type="scientific">Pyronema omphalodes (strain CBS 100304)</name>
    <name type="common">Pyronema confluens</name>
    <dbReference type="NCBI Taxonomy" id="1076935"/>
    <lineage>
        <taxon>Eukaryota</taxon>
        <taxon>Fungi</taxon>
        <taxon>Dikarya</taxon>
        <taxon>Ascomycota</taxon>
        <taxon>Pezizomycotina</taxon>
        <taxon>Pezizomycetes</taxon>
        <taxon>Pezizales</taxon>
        <taxon>Pyronemataceae</taxon>
        <taxon>Pyronema</taxon>
    </lineage>
</organism>
<proteinExistence type="predicted"/>
<gene>
    <name evidence="2" type="ORF">PCON_01476</name>
</gene>
<name>U4LUD5_PYROM</name>
<reference evidence="2 3" key="1">
    <citation type="journal article" date="2013" name="PLoS Genet.">
        <title>The genome and development-dependent transcriptomes of Pyronema confluens: a window into fungal evolution.</title>
        <authorList>
            <person name="Traeger S."/>
            <person name="Altegoer F."/>
            <person name="Freitag M."/>
            <person name="Gabaldon T."/>
            <person name="Kempken F."/>
            <person name="Kumar A."/>
            <person name="Marcet-Houben M."/>
            <person name="Poggeler S."/>
            <person name="Stajich J.E."/>
            <person name="Nowrousian M."/>
        </authorList>
    </citation>
    <scope>NUCLEOTIDE SEQUENCE [LARGE SCALE GENOMIC DNA]</scope>
    <source>
        <strain evidence="3">CBS 100304</strain>
        <tissue evidence="2">Vegetative mycelium</tissue>
    </source>
</reference>
<sequence>MGGPTLDQLTSSGGLDWIHYSPVNPVLPSNHPGVINQQDSIRPCVAPLKSSPAPVSGSGLGALARTSPLAPPQQQQDQEEQPMALIVTFATQSGVEQFKSYTDKHGIWVLVQHPQRGLADNKMVIEGVEYPIFKESHRGILYAKKNILGAKVRVYKGLEGMFLQWYKMEDGSGLKESRDAEATRVIEVQGDSGTIERKITAMKCSIELIKITSGGGCPYLFICVCTVSGMQLGLWIDPKEDNGNKVFHRVY</sequence>
<evidence type="ECO:0000313" key="3">
    <source>
        <dbReference type="Proteomes" id="UP000018144"/>
    </source>
</evidence>